<name>A0A378IDF4_9GAMM</name>
<accession>A0A378IDF4</accession>
<dbReference type="PANTHER" id="PTHR46211">
    <property type="entry name" value="GLYCEROPHOSPHORYL DIESTER PHOSPHODIESTERASE"/>
    <property type="match status" value="1"/>
</dbReference>
<dbReference type="PROSITE" id="PS50007">
    <property type="entry name" value="PIPLC_X_DOMAIN"/>
    <property type="match status" value="1"/>
</dbReference>
<dbReference type="InterPro" id="IPR017946">
    <property type="entry name" value="PLC-like_Pdiesterase_TIM-brl"/>
</dbReference>
<dbReference type="STRING" id="28083.Lbir_2334"/>
<evidence type="ECO:0000313" key="2">
    <source>
        <dbReference type="EMBL" id="KTC68801.1"/>
    </source>
</evidence>
<keyword evidence="4" id="KW-1185">Reference proteome</keyword>
<dbReference type="AlphaFoldDB" id="A0A378IDF4"/>
<reference evidence="3 5" key="2">
    <citation type="submission" date="2018-06" db="EMBL/GenBank/DDBJ databases">
        <authorList>
            <consortium name="Pathogen Informatics"/>
            <person name="Doyle S."/>
        </authorList>
    </citation>
    <scope>NUCLEOTIDE SEQUENCE [LARGE SCALE GENOMIC DNA]</scope>
    <source>
        <strain evidence="3 5">NCTC12437</strain>
    </source>
</reference>
<dbReference type="Proteomes" id="UP000054735">
    <property type="component" value="Unassembled WGS sequence"/>
</dbReference>
<dbReference type="RefSeq" id="WP_058524342.1">
    <property type="nucleotide sequence ID" value="NZ_CAAAHV010000007.1"/>
</dbReference>
<dbReference type="EMBL" id="LNXT01000044">
    <property type="protein sequence ID" value="KTC68801.1"/>
    <property type="molecule type" value="Genomic_DNA"/>
</dbReference>
<dbReference type="GO" id="GO:0006629">
    <property type="term" value="P:lipid metabolic process"/>
    <property type="evidence" value="ECO:0007669"/>
    <property type="project" value="InterPro"/>
</dbReference>
<dbReference type="PROSITE" id="PS51704">
    <property type="entry name" value="GP_PDE"/>
    <property type="match status" value="1"/>
</dbReference>
<dbReference type="PANTHER" id="PTHR46211:SF1">
    <property type="entry name" value="GLYCEROPHOSPHODIESTER PHOSPHODIESTERASE, CYTOPLASMIC"/>
    <property type="match status" value="1"/>
</dbReference>
<dbReference type="EMBL" id="UGNW01000001">
    <property type="protein sequence ID" value="STX33257.1"/>
    <property type="molecule type" value="Genomic_DNA"/>
</dbReference>
<dbReference type="GO" id="GO:0008081">
    <property type="term" value="F:phosphoric diester hydrolase activity"/>
    <property type="evidence" value="ECO:0007669"/>
    <property type="project" value="InterPro"/>
</dbReference>
<dbReference type="SUPFAM" id="SSF51695">
    <property type="entry name" value="PLC-like phosphodiesterases"/>
    <property type="match status" value="1"/>
</dbReference>
<evidence type="ECO:0000313" key="3">
    <source>
        <dbReference type="EMBL" id="STX33257.1"/>
    </source>
</evidence>
<dbReference type="OrthoDB" id="9795622at2"/>
<evidence type="ECO:0000259" key="1">
    <source>
        <dbReference type="PROSITE" id="PS51704"/>
    </source>
</evidence>
<evidence type="ECO:0000313" key="5">
    <source>
        <dbReference type="Proteomes" id="UP000255066"/>
    </source>
</evidence>
<protein>
    <submittedName>
        <fullName evidence="3">Glycerophosphoryl diester phosphodiesterase</fullName>
    </submittedName>
</protein>
<dbReference type="InterPro" id="IPR030395">
    <property type="entry name" value="GP_PDE_dom"/>
</dbReference>
<feature type="domain" description="GP-PDE" evidence="1">
    <location>
        <begin position="31"/>
        <end position="259"/>
    </location>
</feature>
<organism evidence="3 5">
    <name type="scientific">Legionella birminghamensis</name>
    <dbReference type="NCBI Taxonomy" id="28083"/>
    <lineage>
        <taxon>Bacteria</taxon>
        <taxon>Pseudomonadati</taxon>
        <taxon>Pseudomonadota</taxon>
        <taxon>Gammaproteobacteria</taxon>
        <taxon>Legionellales</taxon>
        <taxon>Legionellaceae</taxon>
        <taxon>Legionella</taxon>
    </lineage>
</organism>
<dbReference type="Gene3D" id="3.20.20.190">
    <property type="entry name" value="Phosphatidylinositol (PI) phosphodiesterase"/>
    <property type="match status" value="1"/>
</dbReference>
<dbReference type="Proteomes" id="UP000255066">
    <property type="component" value="Unassembled WGS sequence"/>
</dbReference>
<dbReference type="Pfam" id="PF03009">
    <property type="entry name" value="GDPD"/>
    <property type="match status" value="1"/>
</dbReference>
<reference evidence="2 4" key="1">
    <citation type="submission" date="2015-11" db="EMBL/GenBank/DDBJ databases">
        <title>Genomic analysis of 38 Legionella species identifies large and diverse effector repertoires.</title>
        <authorList>
            <person name="Burstein D."/>
            <person name="Amaro F."/>
            <person name="Zusman T."/>
            <person name="Lifshitz Z."/>
            <person name="Cohen O."/>
            <person name="Gilbert J.A."/>
            <person name="Pupko T."/>
            <person name="Shuman H.A."/>
            <person name="Segal G."/>
        </authorList>
    </citation>
    <scope>NUCLEOTIDE SEQUENCE [LARGE SCALE GENOMIC DNA]</scope>
    <source>
        <strain evidence="2 4">CDC#1407-AL-14</strain>
    </source>
</reference>
<sequence>MTFLECLEKSIDRYFACVPRLQPKNRLFDNVYLIAHRGAHSRSLRVIENTLPAFERALELGCWGIEFDIQMTADKVPVVHHDPDLNRLWGQDLLVSDLSYSQLKKVAPMIPSLEEVVSLYGKKMHFFIELKAPFAGEDSLFQVLKPLQAEVNYHLLSLDERIFHRLSLFPKQALLLVAGHNNLGRFCKDSLNFQYGGVLGHYLLFSSKKLRALQAAQQKVGVGFVDSRNVLYREVRRGMRWIFSNNVAAMSKLLKALRE</sequence>
<evidence type="ECO:0000313" key="4">
    <source>
        <dbReference type="Proteomes" id="UP000054735"/>
    </source>
</evidence>
<proteinExistence type="predicted"/>
<gene>
    <name evidence="2" type="ORF">Lbir_2334</name>
    <name evidence="3" type="ORF">NCTC12437_03078</name>
</gene>